<organism evidence="1 2">
    <name type="scientific">Thelephora ganbajun</name>
    <name type="common">Ganba fungus</name>
    <dbReference type="NCBI Taxonomy" id="370292"/>
    <lineage>
        <taxon>Eukaryota</taxon>
        <taxon>Fungi</taxon>
        <taxon>Dikarya</taxon>
        <taxon>Basidiomycota</taxon>
        <taxon>Agaricomycotina</taxon>
        <taxon>Agaricomycetes</taxon>
        <taxon>Thelephorales</taxon>
        <taxon>Thelephoraceae</taxon>
        <taxon>Thelephora</taxon>
    </lineage>
</organism>
<dbReference type="Proteomes" id="UP000886501">
    <property type="component" value="Unassembled WGS sequence"/>
</dbReference>
<dbReference type="EMBL" id="MU118212">
    <property type="protein sequence ID" value="KAF9643519.1"/>
    <property type="molecule type" value="Genomic_DNA"/>
</dbReference>
<comment type="caution">
    <text evidence="1">The sequence shown here is derived from an EMBL/GenBank/DDBJ whole genome shotgun (WGS) entry which is preliminary data.</text>
</comment>
<keyword evidence="2" id="KW-1185">Reference proteome</keyword>
<sequence length="361" mass="40471">MSSHRSHVACRAALGSTVDPLHGLISLGLVDWDGHNQLADSAIDGMRLAATLSERLLTCHEGLALEVSTLARQAQTLASSLDLLVAAHNERLGRLEGRCFDQERELGELRVRMLELELAWEQREFQASSGYASAVGEGVVMGEEEVVEQQEGMEEEEMGPYQFPEERATRVVKAFDPKFDGYFTSPLAEKVLEAHRELCNWYLAMPSIAKWSTITRRFADHSYRCTTGGFHQFYLNKPSIEDQLAHLFPIPPEDALKEWKERKNLIDVPLEDLVVGEWKGAIPQSVLQGNDLVEWTLEQMVGAEAGMENMDLGMKSYVTGRTEQGSLIQLNIHKSCKTLCDPDLSVSGLCSFWQNDFSFSF</sequence>
<proteinExistence type="predicted"/>
<gene>
    <name evidence="1" type="ORF">BDM02DRAFT_3191505</name>
</gene>
<protein>
    <submittedName>
        <fullName evidence="1">Uncharacterized protein</fullName>
    </submittedName>
</protein>
<name>A0ACB6Z1Y3_THEGA</name>
<reference evidence="1" key="2">
    <citation type="journal article" date="2020" name="Nat. Commun.">
        <title>Large-scale genome sequencing of mycorrhizal fungi provides insights into the early evolution of symbiotic traits.</title>
        <authorList>
            <person name="Miyauchi S."/>
            <person name="Kiss E."/>
            <person name="Kuo A."/>
            <person name="Drula E."/>
            <person name="Kohler A."/>
            <person name="Sanchez-Garcia M."/>
            <person name="Morin E."/>
            <person name="Andreopoulos B."/>
            <person name="Barry K.W."/>
            <person name="Bonito G."/>
            <person name="Buee M."/>
            <person name="Carver A."/>
            <person name="Chen C."/>
            <person name="Cichocki N."/>
            <person name="Clum A."/>
            <person name="Culley D."/>
            <person name="Crous P.W."/>
            <person name="Fauchery L."/>
            <person name="Girlanda M."/>
            <person name="Hayes R.D."/>
            <person name="Keri Z."/>
            <person name="LaButti K."/>
            <person name="Lipzen A."/>
            <person name="Lombard V."/>
            <person name="Magnuson J."/>
            <person name="Maillard F."/>
            <person name="Murat C."/>
            <person name="Nolan M."/>
            <person name="Ohm R.A."/>
            <person name="Pangilinan J."/>
            <person name="Pereira M.F."/>
            <person name="Perotto S."/>
            <person name="Peter M."/>
            <person name="Pfister S."/>
            <person name="Riley R."/>
            <person name="Sitrit Y."/>
            <person name="Stielow J.B."/>
            <person name="Szollosi G."/>
            <person name="Zifcakova L."/>
            <person name="Stursova M."/>
            <person name="Spatafora J.W."/>
            <person name="Tedersoo L."/>
            <person name="Vaario L.M."/>
            <person name="Yamada A."/>
            <person name="Yan M."/>
            <person name="Wang P."/>
            <person name="Xu J."/>
            <person name="Bruns T."/>
            <person name="Baldrian P."/>
            <person name="Vilgalys R."/>
            <person name="Dunand C."/>
            <person name="Henrissat B."/>
            <person name="Grigoriev I.V."/>
            <person name="Hibbett D."/>
            <person name="Nagy L.G."/>
            <person name="Martin F.M."/>
        </authorList>
    </citation>
    <scope>NUCLEOTIDE SEQUENCE</scope>
    <source>
        <strain evidence="1">P2</strain>
    </source>
</reference>
<accession>A0ACB6Z1Y3</accession>
<reference evidence="1" key="1">
    <citation type="submission" date="2019-10" db="EMBL/GenBank/DDBJ databases">
        <authorList>
            <consortium name="DOE Joint Genome Institute"/>
            <person name="Kuo A."/>
            <person name="Miyauchi S."/>
            <person name="Kiss E."/>
            <person name="Drula E."/>
            <person name="Kohler A."/>
            <person name="Sanchez-Garcia M."/>
            <person name="Andreopoulos B."/>
            <person name="Barry K.W."/>
            <person name="Bonito G."/>
            <person name="Buee M."/>
            <person name="Carver A."/>
            <person name="Chen C."/>
            <person name="Cichocki N."/>
            <person name="Clum A."/>
            <person name="Culley D."/>
            <person name="Crous P.W."/>
            <person name="Fauchery L."/>
            <person name="Girlanda M."/>
            <person name="Hayes R."/>
            <person name="Keri Z."/>
            <person name="Labutti K."/>
            <person name="Lipzen A."/>
            <person name="Lombard V."/>
            <person name="Magnuson J."/>
            <person name="Maillard F."/>
            <person name="Morin E."/>
            <person name="Murat C."/>
            <person name="Nolan M."/>
            <person name="Ohm R."/>
            <person name="Pangilinan J."/>
            <person name="Pereira M."/>
            <person name="Perotto S."/>
            <person name="Peter M."/>
            <person name="Riley R."/>
            <person name="Sitrit Y."/>
            <person name="Stielow B."/>
            <person name="Szollosi G."/>
            <person name="Zifcakova L."/>
            <person name="Stursova M."/>
            <person name="Spatafora J.W."/>
            <person name="Tedersoo L."/>
            <person name="Vaario L.-M."/>
            <person name="Yamada A."/>
            <person name="Yan M."/>
            <person name="Wang P."/>
            <person name="Xu J."/>
            <person name="Bruns T."/>
            <person name="Baldrian P."/>
            <person name="Vilgalys R."/>
            <person name="Henrissat B."/>
            <person name="Grigoriev I.V."/>
            <person name="Hibbett D."/>
            <person name="Nagy L.G."/>
            <person name="Martin F.M."/>
        </authorList>
    </citation>
    <scope>NUCLEOTIDE SEQUENCE</scope>
    <source>
        <strain evidence="1">P2</strain>
    </source>
</reference>
<evidence type="ECO:0000313" key="2">
    <source>
        <dbReference type="Proteomes" id="UP000886501"/>
    </source>
</evidence>
<evidence type="ECO:0000313" key="1">
    <source>
        <dbReference type="EMBL" id="KAF9643519.1"/>
    </source>
</evidence>